<sequence length="85" mass="9940">MGLGLQPELRIQAECCRLWICCQLETEPRPEPPNPDREERSLLREKSEDTRRTREGHEKDTTRTPQGHHKDTTRTPQGHHKDTST</sequence>
<feature type="region of interest" description="Disordered" evidence="1">
    <location>
        <begin position="26"/>
        <end position="85"/>
    </location>
</feature>
<keyword evidence="3" id="KW-1185">Reference proteome</keyword>
<dbReference type="Proteomes" id="UP000314294">
    <property type="component" value="Unassembled WGS sequence"/>
</dbReference>
<name>A0A4Z2G6S0_9TELE</name>
<comment type="caution">
    <text evidence="2">The sequence shown here is derived from an EMBL/GenBank/DDBJ whole genome shotgun (WGS) entry which is preliminary data.</text>
</comment>
<protein>
    <submittedName>
        <fullName evidence="2">Uncharacterized protein</fullName>
    </submittedName>
</protein>
<organism evidence="2 3">
    <name type="scientific">Liparis tanakae</name>
    <name type="common">Tanaka's snailfish</name>
    <dbReference type="NCBI Taxonomy" id="230148"/>
    <lineage>
        <taxon>Eukaryota</taxon>
        <taxon>Metazoa</taxon>
        <taxon>Chordata</taxon>
        <taxon>Craniata</taxon>
        <taxon>Vertebrata</taxon>
        <taxon>Euteleostomi</taxon>
        <taxon>Actinopterygii</taxon>
        <taxon>Neopterygii</taxon>
        <taxon>Teleostei</taxon>
        <taxon>Neoteleostei</taxon>
        <taxon>Acanthomorphata</taxon>
        <taxon>Eupercaria</taxon>
        <taxon>Perciformes</taxon>
        <taxon>Cottioidei</taxon>
        <taxon>Cottales</taxon>
        <taxon>Liparidae</taxon>
        <taxon>Liparis</taxon>
    </lineage>
</organism>
<evidence type="ECO:0000256" key="1">
    <source>
        <dbReference type="SAM" id="MobiDB-lite"/>
    </source>
</evidence>
<dbReference type="AlphaFoldDB" id="A0A4Z2G6S0"/>
<evidence type="ECO:0000313" key="2">
    <source>
        <dbReference type="EMBL" id="TNN49256.1"/>
    </source>
</evidence>
<dbReference type="OrthoDB" id="6162190at2759"/>
<dbReference type="EMBL" id="SRLO01000663">
    <property type="protein sequence ID" value="TNN49256.1"/>
    <property type="molecule type" value="Genomic_DNA"/>
</dbReference>
<proteinExistence type="predicted"/>
<reference evidence="2 3" key="1">
    <citation type="submission" date="2019-03" db="EMBL/GenBank/DDBJ databases">
        <title>First draft genome of Liparis tanakae, snailfish: a comprehensive survey of snailfish specific genes.</title>
        <authorList>
            <person name="Kim W."/>
            <person name="Song I."/>
            <person name="Jeong J.-H."/>
            <person name="Kim D."/>
            <person name="Kim S."/>
            <person name="Ryu S."/>
            <person name="Song J.Y."/>
            <person name="Lee S.K."/>
        </authorList>
    </citation>
    <scope>NUCLEOTIDE SEQUENCE [LARGE SCALE GENOMIC DNA]</scope>
    <source>
        <tissue evidence="2">Muscle</tissue>
    </source>
</reference>
<gene>
    <name evidence="2" type="ORF">EYF80_040554</name>
</gene>
<accession>A0A4Z2G6S0</accession>
<evidence type="ECO:0000313" key="3">
    <source>
        <dbReference type="Proteomes" id="UP000314294"/>
    </source>
</evidence>